<dbReference type="AlphaFoldDB" id="A0A397HU71"/>
<organism evidence="1 2">
    <name type="scientific">Diversispora epigaea</name>
    <dbReference type="NCBI Taxonomy" id="1348612"/>
    <lineage>
        <taxon>Eukaryota</taxon>
        <taxon>Fungi</taxon>
        <taxon>Fungi incertae sedis</taxon>
        <taxon>Mucoromycota</taxon>
        <taxon>Glomeromycotina</taxon>
        <taxon>Glomeromycetes</taxon>
        <taxon>Diversisporales</taxon>
        <taxon>Diversisporaceae</taxon>
        <taxon>Diversispora</taxon>
    </lineage>
</organism>
<dbReference type="EMBL" id="PQFF01000292">
    <property type="protein sequence ID" value="RHZ64834.1"/>
    <property type="molecule type" value="Genomic_DNA"/>
</dbReference>
<protein>
    <submittedName>
        <fullName evidence="1">Uncharacterized protein</fullName>
    </submittedName>
</protein>
<reference evidence="1 2" key="1">
    <citation type="submission" date="2018-08" db="EMBL/GenBank/DDBJ databases">
        <title>Genome and evolution of the arbuscular mycorrhizal fungus Diversispora epigaea (formerly Glomus versiforme) and its bacterial endosymbionts.</title>
        <authorList>
            <person name="Sun X."/>
            <person name="Fei Z."/>
            <person name="Harrison M."/>
        </authorList>
    </citation>
    <scope>NUCLEOTIDE SEQUENCE [LARGE SCALE GENOMIC DNA]</scope>
    <source>
        <strain evidence="1 2">IT104</strain>
    </source>
</reference>
<name>A0A397HU71_9GLOM</name>
<evidence type="ECO:0000313" key="2">
    <source>
        <dbReference type="Proteomes" id="UP000266861"/>
    </source>
</evidence>
<sequence>MTMVYGYYLGELIQLSVTPRDKWKEFIREYNIPNENYYYLGATRTYKFFEKDSKQFQELDDLIHNIDLS</sequence>
<dbReference type="Proteomes" id="UP000266861">
    <property type="component" value="Unassembled WGS sequence"/>
</dbReference>
<evidence type="ECO:0000313" key="1">
    <source>
        <dbReference type="EMBL" id="RHZ64834.1"/>
    </source>
</evidence>
<proteinExistence type="predicted"/>
<gene>
    <name evidence="1" type="ORF">Glove_320g210</name>
</gene>
<dbReference type="OrthoDB" id="2333764at2759"/>
<keyword evidence="2" id="KW-1185">Reference proteome</keyword>
<accession>A0A397HU71</accession>
<comment type="caution">
    <text evidence="1">The sequence shown here is derived from an EMBL/GenBank/DDBJ whole genome shotgun (WGS) entry which is preliminary data.</text>
</comment>